<name>A0A3G2S2R5_MALR7</name>
<evidence type="ECO:0000256" key="8">
    <source>
        <dbReference type="ARBA" id="ARBA00023128"/>
    </source>
</evidence>
<keyword evidence="9" id="KW-0472">Membrane</keyword>
<comment type="subcellular location">
    <subcellularLocation>
        <location evidence="2">Mitochondrion inner membrane</location>
        <topology evidence="2">Peripheral membrane protein</topology>
        <orientation evidence="2">Matrix side</orientation>
    </subcellularLocation>
</comment>
<keyword evidence="6" id="KW-0999">Mitochondrion inner membrane</keyword>
<evidence type="ECO:0000256" key="7">
    <source>
        <dbReference type="ARBA" id="ARBA00022982"/>
    </source>
</evidence>
<dbReference type="PANTHER" id="PTHR12878">
    <property type="entry name" value="NADH-UBIQUINONE OXIDOREDUCTASE B8 SUBUNIT"/>
    <property type="match status" value="1"/>
</dbReference>
<accession>A0A3G2S2R5</accession>
<dbReference type="OrthoDB" id="10250268at2759"/>
<keyword evidence="7" id="KW-0249">Electron transport</keyword>
<dbReference type="STRING" id="425264.A0A3G2S2R5"/>
<evidence type="ECO:0000313" key="11">
    <source>
        <dbReference type="EMBL" id="AYO42250.1"/>
    </source>
</evidence>
<evidence type="ECO:0000256" key="3">
    <source>
        <dbReference type="ARBA" id="ARBA00008939"/>
    </source>
</evidence>
<dbReference type="EMBL" id="CP033149">
    <property type="protein sequence ID" value="AYO42250.1"/>
    <property type="molecule type" value="Genomic_DNA"/>
</dbReference>
<keyword evidence="4" id="KW-0813">Transport</keyword>
<dbReference type="AlphaFoldDB" id="A0A3G2S2R5"/>
<comment type="similarity">
    <text evidence="3">Belongs to the complex I NDUFA2 subunit family.</text>
</comment>
<evidence type="ECO:0000256" key="5">
    <source>
        <dbReference type="ARBA" id="ARBA00022660"/>
    </source>
</evidence>
<dbReference type="Proteomes" id="UP000269793">
    <property type="component" value="Chromosome II"/>
</dbReference>
<dbReference type="PIRSF" id="PIRSF005822">
    <property type="entry name" value="NDUA2"/>
    <property type="match status" value="1"/>
</dbReference>
<dbReference type="InterPro" id="IPR016464">
    <property type="entry name" value="NADH_Ub_cplx-1_asu_su-2"/>
</dbReference>
<dbReference type="PANTHER" id="PTHR12878:SF0">
    <property type="entry name" value="NADH DEHYDROGENASE [UBIQUINONE] 1 ALPHA SUBCOMPLEX SUBUNIT 2"/>
    <property type="match status" value="1"/>
</dbReference>
<evidence type="ECO:0000256" key="1">
    <source>
        <dbReference type="ARBA" id="ARBA00003195"/>
    </source>
</evidence>
<evidence type="ECO:0000256" key="9">
    <source>
        <dbReference type="ARBA" id="ARBA00023136"/>
    </source>
</evidence>
<reference evidence="11 12" key="1">
    <citation type="submission" date="2018-10" db="EMBL/GenBank/DDBJ databases">
        <title>Complete genome sequence of Malassezia restricta CBS 7877.</title>
        <authorList>
            <person name="Morand S.C."/>
            <person name="Bertignac M."/>
            <person name="Iltis A."/>
            <person name="Kolder I."/>
            <person name="Pirovano W."/>
            <person name="Jourdain R."/>
            <person name="Clavaud C."/>
        </authorList>
    </citation>
    <scope>NUCLEOTIDE SEQUENCE [LARGE SCALE GENOMIC DNA]</scope>
    <source>
        <strain evidence="11 12">CBS 7877</strain>
    </source>
</reference>
<gene>
    <name evidence="11" type="ORF">DNF11_1300</name>
</gene>
<dbReference type="SUPFAM" id="SSF52833">
    <property type="entry name" value="Thioredoxin-like"/>
    <property type="match status" value="1"/>
</dbReference>
<feature type="domain" description="Ribosomal protein/NADH dehydrogenase" evidence="10">
    <location>
        <begin position="22"/>
        <end position="93"/>
    </location>
</feature>
<dbReference type="SMART" id="SM00916">
    <property type="entry name" value="L51_S25_CI-B8"/>
    <property type="match status" value="1"/>
</dbReference>
<sequence length="93" mass="10172">MASTLSKAFPAAVKEIRMHFSPTSASSSGARKFVAQHYKEVKASNPYIPFLVREAQGGPARLFVRLERGAEKNAEISNLEPSAIIKALEDLIK</sequence>
<keyword evidence="11" id="KW-0830">Ubiquinone</keyword>
<proteinExistence type="inferred from homology"/>
<keyword evidence="5" id="KW-0679">Respiratory chain</keyword>
<organism evidence="11 12">
    <name type="scientific">Malassezia restricta (strain ATCC 96810 / NBRC 103918 / CBS 7877)</name>
    <name type="common">Seborrheic dermatitis infection agent</name>
    <dbReference type="NCBI Taxonomy" id="425264"/>
    <lineage>
        <taxon>Eukaryota</taxon>
        <taxon>Fungi</taxon>
        <taxon>Dikarya</taxon>
        <taxon>Basidiomycota</taxon>
        <taxon>Ustilaginomycotina</taxon>
        <taxon>Malasseziomycetes</taxon>
        <taxon>Malasseziales</taxon>
        <taxon>Malasseziaceae</taxon>
        <taxon>Malassezia</taxon>
    </lineage>
</organism>
<comment type="function">
    <text evidence="1">Accessory subunit of the mitochondrial membrane respiratory chain NADH dehydrogenase (Complex I), that is believed not to be involved in catalysis. Complex I functions in the transfer of electrons from NADH to the respiratory chain. The immediate electron acceptor for the enzyme is believed to be ubiquinone.</text>
</comment>
<evidence type="ECO:0000256" key="6">
    <source>
        <dbReference type="ARBA" id="ARBA00022792"/>
    </source>
</evidence>
<protein>
    <submittedName>
        <fullName evidence="11">NADH dehydrogenase [ubiquinone] 1 alpha subcomplex subunit 2</fullName>
    </submittedName>
</protein>
<keyword evidence="8" id="KW-0496">Mitochondrion</keyword>
<evidence type="ECO:0000259" key="10">
    <source>
        <dbReference type="SMART" id="SM00916"/>
    </source>
</evidence>
<dbReference type="InterPro" id="IPR007741">
    <property type="entry name" value="Ribosomal_mL43/mS25/NADH_DH"/>
</dbReference>
<dbReference type="GO" id="GO:0005743">
    <property type="term" value="C:mitochondrial inner membrane"/>
    <property type="evidence" value="ECO:0007669"/>
    <property type="project" value="UniProtKB-SubCell"/>
</dbReference>
<evidence type="ECO:0000256" key="4">
    <source>
        <dbReference type="ARBA" id="ARBA00022448"/>
    </source>
</evidence>
<dbReference type="InterPro" id="IPR036249">
    <property type="entry name" value="Thioredoxin-like_sf"/>
</dbReference>
<evidence type="ECO:0000313" key="12">
    <source>
        <dbReference type="Proteomes" id="UP000269793"/>
    </source>
</evidence>
<dbReference type="Gene3D" id="3.40.30.10">
    <property type="entry name" value="Glutaredoxin"/>
    <property type="match status" value="1"/>
</dbReference>
<evidence type="ECO:0000256" key="2">
    <source>
        <dbReference type="ARBA" id="ARBA00004443"/>
    </source>
</evidence>
<dbReference type="Pfam" id="PF05047">
    <property type="entry name" value="L51_S25_CI-B8"/>
    <property type="match status" value="1"/>
</dbReference>
<dbReference type="VEuPathDB" id="FungiDB:DNF11_1300"/>
<keyword evidence="12" id="KW-1185">Reference proteome</keyword>